<dbReference type="OrthoDB" id="2721902at2"/>
<dbReference type="Proteomes" id="UP001138793">
    <property type="component" value="Unassembled WGS sequence"/>
</dbReference>
<dbReference type="AlphaFoldDB" id="A0A9X0YVL3"/>
<dbReference type="EMBL" id="JAGGMB010000007">
    <property type="protein sequence ID" value="MBP2078140.1"/>
    <property type="molecule type" value="Genomic_DNA"/>
</dbReference>
<evidence type="ECO:0000313" key="2">
    <source>
        <dbReference type="Proteomes" id="UP001138793"/>
    </source>
</evidence>
<gene>
    <name evidence="1" type="ORF">J2Z64_002397</name>
</gene>
<name>A0A9X0YVL3_9BACI</name>
<accession>A0A9X0YVL3</accession>
<sequence length="101" mass="11122">MRFIVILLLLAVFFLSGIVYGMNQEEPQAIDNDTAVVDVIEDTEEQESSVETVTIPVSQPMADADAPAQYTQKTASILGAGVKGFFELLMQVLYQTAQLFF</sequence>
<dbReference type="RefSeq" id="WP_149473924.1">
    <property type="nucleotide sequence ID" value="NZ_JAGGMB010000007.1"/>
</dbReference>
<organism evidence="1 2">
    <name type="scientific">Oceanobacillus polygoni</name>
    <dbReference type="NCBI Taxonomy" id="1235259"/>
    <lineage>
        <taxon>Bacteria</taxon>
        <taxon>Bacillati</taxon>
        <taxon>Bacillota</taxon>
        <taxon>Bacilli</taxon>
        <taxon>Bacillales</taxon>
        <taxon>Bacillaceae</taxon>
        <taxon>Oceanobacillus</taxon>
    </lineage>
</organism>
<comment type="caution">
    <text evidence="1">The sequence shown here is derived from an EMBL/GenBank/DDBJ whole genome shotgun (WGS) entry which is preliminary data.</text>
</comment>
<keyword evidence="2" id="KW-1185">Reference proteome</keyword>
<protein>
    <submittedName>
        <fullName evidence="1">Lipopolysaccharide export system protein LptC</fullName>
    </submittedName>
</protein>
<evidence type="ECO:0000313" key="1">
    <source>
        <dbReference type="EMBL" id="MBP2078140.1"/>
    </source>
</evidence>
<reference evidence="1" key="1">
    <citation type="submission" date="2021-03" db="EMBL/GenBank/DDBJ databases">
        <title>Genomic Encyclopedia of Type Strains, Phase IV (KMG-IV): sequencing the most valuable type-strain genomes for metagenomic binning, comparative biology and taxonomic classification.</title>
        <authorList>
            <person name="Goeker M."/>
        </authorList>
    </citation>
    <scope>NUCLEOTIDE SEQUENCE</scope>
    <source>
        <strain evidence="1">DSM 107338</strain>
    </source>
</reference>
<proteinExistence type="predicted"/>